<dbReference type="InterPro" id="IPR048447">
    <property type="entry name" value="DUF1980_C"/>
</dbReference>
<dbReference type="OrthoDB" id="1778827at2"/>
<protein>
    <submittedName>
        <fullName evidence="3">Energy transducer TonB</fullName>
    </submittedName>
</protein>
<dbReference type="PROSITE" id="PS51257">
    <property type="entry name" value="PROKAR_LIPOPROTEIN"/>
    <property type="match status" value="1"/>
</dbReference>
<dbReference type="RefSeq" id="WP_128745582.1">
    <property type="nucleotide sequence ID" value="NZ_CP035281.1"/>
</dbReference>
<dbReference type="Proteomes" id="UP000287601">
    <property type="component" value="Chromosome"/>
</dbReference>
<gene>
    <name evidence="3" type="ORF">EQM06_06615</name>
</gene>
<feature type="signal peptide" evidence="1">
    <location>
        <begin position="1"/>
        <end position="29"/>
    </location>
</feature>
<evidence type="ECO:0000313" key="4">
    <source>
        <dbReference type="Proteomes" id="UP000287601"/>
    </source>
</evidence>
<reference evidence="3 4" key="1">
    <citation type="submission" date="2019-01" db="EMBL/GenBank/DDBJ databases">
        <title>Draft genomes of a novel of Aminipila strains.</title>
        <authorList>
            <person name="Ma S."/>
        </authorList>
    </citation>
    <scope>NUCLEOTIDE SEQUENCE [LARGE SCALE GENOMIC DNA]</scope>
    <source>
        <strain evidence="4">JN-39</strain>
    </source>
</reference>
<evidence type="ECO:0000313" key="3">
    <source>
        <dbReference type="EMBL" id="QAT42933.1"/>
    </source>
</evidence>
<name>A0A410PVI1_9FIRM</name>
<dbReference type="KEGG" id="amij:EQM06_06615"/>
<dbReference type="Pfam" id="PF21537">
    <property type="entry name" value="DUF1980_C"/>
    <property type="match status" value="1"/>
</dbReference>
<feature type="chain" id="PRO_5039554179" evidence="1">
    <location>
        <begin position="30"/>
        <end position="199"/>
    </location>
</feature>
<dbReference type="AlphaFoldDB" id="A0A410PVI1"/>
<evidence type="ECO:0000259" key="2">
    <source>
        <dbReference type="Pfam" id="PF21537"/>
    </source>
</evidence>
<accession>A0A410PVI1</accession>
<keyword evidence="4" id="KW-1185">Reference proteome</keyword>
<organism evidence="3 4">
    <name type="scientific">Aminipila luticellarii</name>
    <dbReference type="NCBI Taxonomy" id="2507160"/>
    <lineage>
        <taxon>Bacteria</taxon>
        <taxon>Bacillati</taxon>
        <taxon>Bacillota</taxon>
        <taxon>Clostridia</taxon>
        <taxon>Peptostreptococcales</taxon>
        <taxon>Anaerovoracaceae</taxon>
        <taxon>Aminipila</taxon>
    </lineage>
</organism>
<dbReference type="EMBL" id="CP035281">
    <property type="protein sequence ID" value="QAT42933.1"/>
    <property type="molecule type" value="Genomic_DNA"/>
</dbReference>
<proteinExistence type="predicted"/>
<evidence type="ECO:0000256" key="1">
    <source>
        <dbReference type="SAM" id="SignalP"/>
    </source>
</evidence>
<feature type="domain" description="DUF1980" evidence="2">
    <location>
        <begin position="64"/>
        <end position="175"/>
    </location>
</feature>
<keyword evidence="1" id="KW-0732">Signal</keyword>
<sequence length="199" mass="22447">MFKMKNKRKLMLFVSLVLSIGLFTGCTNSQSAASNKKINSPDITSSQAISKKTAENNKAVVKENSTYDCDIEADKKAFDKKIDIMVGDNYYATQINDWYMNFGQYKDKTVEIEGFYIGDYQPYDLIGRFGPSCPYCSGGYVSFEILSDEDMTQYKSGKDWIRVRGILRAGDDSVDGPFYYIEALEIQKMDTAGKTTVTN</sequence>